<evidence type="ECO:0000313" key="2">
    <source>
        <dbReference type="EMBL" id="TWU13234.1"/>
    </source>
</evidence>
<feature type="region of interest" description="Disordered" evidence="1">
    <location>
        <begin position="1"/>
        <end position="37"/>
    </location>
</feature>
<organism evidence="2 3">
    <name type="scientific">Symmachiella macrocystis</name>
    <dbReference type="NCBI Taxonomy" id="2527985"/>
    <lineage>
        <taxon>Bacteria</taxon>
        <taxon>Pseudomonadati</taxon>
        <taxon>Planctomycetota</taxon>
        <taxon>Planctomycetia</taxon>
        <taxon>Planctomycetales</taxon>
        <taxon>Planctomycetaceae</taxon>
        <taxon>Symmachiella</taxon>
    </lineage>
</organism>
<sequence length="37" mass="3971">MRFSEKSGEIPEQPGEKDGEISVVRNGTGLSASFTET</sequence>
<reference evidence="2 3" key="1">
    <citation type="submission" date="2019-02" db="EMBL/GenBank/DDBJ databases">
        <title>Deep-cultivation of Planctomycetes and their phenomic and genomic characterization uncovers novel biology.</title>
        <authorList>
            <person name="Wiegand S."/>
            <person name="Jogler M."/>
            <person name="Boedeker C."/>
            <person name="Pinto D."/>
            <person name="Vollmers J."/>
            <person name="Rivas-Marin E."/>
            <person name="Kohn T."/>
            <person name="Peeters S.H."/>
            <person name="Heuer A."/>
            <person name="Rast P."/>
            <person name="Oberbeckmann S."/>
            <person name="Bunk B."/>
            <person name="Jeske O."/>
            <person name="Meyerdierks A."/>
            <person name="Storesund J.E."/>
            <person name="Kallscheuer N."/>
            <person name="Luecker S."/>
            <person name="Lage O.M."/>
            <person name="Pohl T."/>
            <person name="Merkel B.J."/>
            <person name="Hornburger P."/>
            <person name="Mueller R.-W."/>
            <person name="Bruemmer F."/>
            <person name="Labrenz M."/>
            <person name="Spormann A.M."/>
            <person name="Op Den Camp H."/>
            <person name="Overmann J."/>
            <person name="Amann R."/>
            <person name="Jetten M.S.M."/>
            <person name="Mascher T."/>
            <person name="Medema M.H."/>
            <person name="Devos D.P."/>
            <person name="Kaster A.-K."/>
            <person name="Ovreas L."/>
            <person name="Rohde M."/>
            <person name="Galperin M.Y."/>
            <person name="Jogler C."/>
        </authorList>
    </citation>
    <scope>NUCLEOTIDE SEQUENCE [LARGE SCALE GENOMIC DNA]</scope>
    <source>
        <strain evidence="2 3">CA54</strain>
    </source>
</reference>
<comment type="caution">
    <text evidence="2">The sequence shown here is derived from an EMBL/GenBank/DDBJ whole genome shotgun (WGS) entry which is preliminary data.</text>
</comment>
<dbReference type="EMBL" id="SJPP01000001">
    <property type="protein sequence ID" value="TWU13234.1"/>
    <property type="molecule type" value="Genomic_DNA"/>
</dbReference>
<evidence type="ECO:0000313" key="3">
    <source>
        <dbReference type="Proteomes" id="UP000320735"/>
    </source>
</evidence>
<dbReference type="AlphaFoldDB" id="A0A5C6BRD2"/>
<feature type="compositionally biased region" description="Basic and acidic residues" evidence="1">
    <location>
        <begin position="1"/>
        <end position="20"/>
    </location>
</feature>
<accession>A0A5C6BRD2</accession>
<name>A0A5C6BRD2_9PLAN</name>
<feature type="compositionally biased region" description="Polar residues" evidence="1">
    <location>
        <begin position="28"/>
        <end position="37"/>
    </location>
</feature>
<protein>
    <submittedName>
        <fullName evidence="2">Uncharacterized protein</fullName>
    </submittedName>
</protein>
<keyword evidence="3" id="KW-1185">Reference proteome</keyword>
<proteinExistence type="predicted"/>
<gene>
    <name evidence="2" type="ORF">CA54_20660</name>
</gene>
<dbReference type="Proteomes" id="UP000320735">
    <property type="component" value="Unassembled WGS sequence"/>
</dbReference>
<evidence type="ECO:0000256" key="1">
    <source>
        <dbReference type="SAM" id="MobiDB-lite"/>
    </source>
</evidence>